<dbReference type="NCBIfam" id="TIGR01733">
    <property type="entry name" value="AA-adenyl-dom"/>
    <property type="match status" value="1"/>
</dbReference>
<dbReference type="Pfam" id="PF08242">
    <property type="entry name" value="Methyltransf_12"/>
    <property type="match status" value="1"/>
</dbReference>
<dbReference type="GO" id="GO:0005737">
    <property type="term" value="C:cytoplasm"/>
    <property type="evidence" value="ECO:0007669"/>
    <property type="project" value="TreeGrafter"/>
</dbReference>
<dbReference type="PANTHER" id="PTHR45527">
    <property type="entry name" value="NONRIBOSOMAL PEPTIDE SYNTHETASE"/>
    <property type="match status" value="1"/>
</dbReference>
<dbReference type="EMBL" id="FMJE01000003">
    <property type="protein sequence ID" value="SCM81454.1"/>
    <property type="molecule type" value="Genomic_DNA"/>
</dbReference>
<dbReference type="GO" id="GO:0031177">
    <property type="term" value="F:phosphopantetheine binding"/>
    <property type="evidence" value="ECO:0007669"/>
    <property type="project" value="TreeGrafter"/>
</dbReference>
<dbReference type="InterPro" id="IPR020845">
    <property type="entry name" value="AMP-binding_CS"/>
</dbReference>
<dbReference type="InterPro" id="IPR036736">
    <property type="entry name" value="ACP-like_sf"/>
</dbReference>
<name>A0A212LV02_9FIRM</name>
<dbReference type="SUPFAM" id="SSF56801">
    <property type="entry name" value="Acetyl-CoA synthetase-like"/>
    <property type="match status" value="1"/>
</dbReference>
<organism evidence="7">
    <name type="scientific">uncultured Sporomusa sp</name>
    <dbReference type="NCBI Taxonomy" id="307249"/>
    <lineage>
        <taxon>Bacteria</taxon>
        <taxon>Bacillati</taxon>
        <taxon>Bacillota</taxon>
        <taxon>Negativicutes</taxon>
        <taxon>Selenomonadales</taxon>
        <taxon>Sporomusaceae</taxon>
        <taxon>Sporomusa</taxon>
        <taxon>environmental samples</taxon>
    </lineage>
</organism>
<dbReference type="InterPro" id="IPR023213">
    <property type="entry name" value="CAT-like_dom_sf"/>
</dbReference>
<dbReference type="FunFam" id="3.30.559.10:FF:000023">
    <property type="entry name" value="Non-ribosomal peptide synthetase"/>
    <property type="match status" value="1"/>
</dbReference>
<dbReference type="InterPro" id="IPR009081">
    <property type="entry name" value="PP-bd_ACP"/>
</dbReference>
<feature type="domain" description="Carrier" evidence="6">
    <location>
        <begin position="1425"/>
        <end position="1509"/>
    </location>
</feature>
<evidence type="ECO:0000256" key="3">
    <source>
        <dbReference type="ARBA" id="ARBA00022450"/>
    </source>
</evidence>
<keyword evidence="3" id="KW-0596">Phosphopantetheine</keyword>
<dbReference type="Pfam" id="PF00550">
    <property type="entry name" value="PP-binding"/>
    <property type="match status" value="1"/>
</dbReference>
<dbReference type="SUPFAM" id="SSF53335">
    <property type="entry name" value="S-adenosyl-L-methionine-dependent methyltransferases"/>
    <property type="match status" value="1"/>
</dbReference>
<dbReference type="PROSITE" id="PS00455">
    <property type="entry name" value="AMP_BINDING"/>
    <property type="match status" value="1"/>
</dbReference>
<dbReference type="InterPro" id="IPR044894">
    <property type="entry name" value="TubC_N_sf"/>
</dbReference>
<dbReference type="GO" id="GO:0008610">
    <property type="term" value="P:lipid biosynthetic process"/>
    <property type="evidence" value="ECO:0007669"/>
    <property type="project" value="UniProtKB-ARBA"/>
</dbReference>
<dbReference type="FunFam" id="3.40.50.12780:FF:000012">
    <property type="entry name" value="Non-ribosomal peptide synthetase"/>
    <property type="match status" value="1"/>
</dbReference>
<dbReference type="InterPro" id="IPR001242">
    <property type="entry name" value="Condensation_dom"/>
</dbReference>
<evidence type="ECO:0000256" key="2">
    <source>
        <dbReference type="ARBA" id="ARBA00004924"/>
    </source>
</evidence>
<dbReference type="SUPFAM" id="SSF47336">
    <property type="entry name" value="ACP-like"/>
    <property type="match status" value="1"/>
</dbReference>
<dbReference type="Gene3D" id="3.30.559.10">
    <property type="entry name" value="Chloramphenicol acetyltransferase-like domain"/>
    <property type="match status" value="1"/>
</dbReference>
<dbReference type="InterPro" id="IPR010071">
    <property type="entry name" value="AA_adenyl_dom"/>
</dbReference>
<dbReference type="InterPro" id="IPR045851">
    <property type="entry name" value="AMP-bd_C_sf"/>
</dbReference>
<dbReference type="InterPro" id="IPR000873">
    <property type="entry name" value="AMP-dep_synth/lig_dom"/>
</dbReference>
<dbReference type="InterPro" id="IPR042099">
    <property type="entry name" value="ANL_N_sf"/>
</dbReference>
<evidence type="ECO:0000256" key="1">
    <source>
        <dbReference type="ARBA" id="ARBA00001957"/>
    </source>
</evidence>
<dbReference type="Gene3D" id="3.40.50.1820">
    <property type="entry name" value="alpha/beta hydrolase"/>
    <property type="match status" value="1"/>
</dbReference>
<dbReference type="InterPro" id="IPR057737">
    <property type="entry name" value="Condensation_MtbB-like"/>
</dbReference>
<dbReference type="Pfam" id="PF00501">
    <property type="entry name" value="AMP-binding"/>
    <property type="match status" value="1"/>
</dbReference>
<dbReference type="SUPFAM" id="SSF52777">
    <property type="entry name" value="CoA-dependent acyltransferases"/>
    <property type="match status" value="2"/>
</dbReference>
<dbReference type="PANTHER" id="PTHR45527:SF10">
    <property type="entry name" value="PYOCHELIN SYNTHASE PCHF"/>
    <property type="match status" value="1"/>
</dbReference>
<dbReference type="Gene3D" id="3.40.50.150">
    <property type="entry name" value="Vaccinia Virus protein VP39"/>
    <property type="match status" value="1"/>
</dbReference>
<evidence type="ECO:0000259" key="6">
    <source>
        <dbReference type="PROSITE" id="PS50075"/>
    </source>
</evidence>
<dbReference type="Gene3D" id="1.10.1200.10">
    <property type="entry name" value="ACP-like"/>
    <property type="match status" value="1"/>
</dbReference>
<protein>
    <submittedName>
        <fullName evidence="7">High-molecular-weight protein 2</fullName>
    </submittedName>
</protein>
<dbReference type="InterPro" id="IPR013217">
    <property type="entry name" value="Methyltransf_12"/>
</dbReference>
<evidence type="ECO:0000256" key="5">
    <source>
        <dbReference type="ARBA" id="ARBA00022598"/>
    </source>
</evidence>
<keyword evidence="4" id="KW-0597">Phosphoprotein</keyword>
<dbReference type="RefSeq" id="WP_288184485.1">
    <property type="nucleotide sequence ID" value="NZ_LT608335.1"/>
</dbReference>
<dbReference type="GO" id="GO:0043041">
    <property type="term" value="P:amino acid activation for nonribosomal peptide biosynthetic process"/>
    <property type="evidence" value="ECO:0007669"/>
    <property type="project" value="TreeGrafter"/>
</dbReference>
<dbReference type="Pfam" id="PF00975">
    <property type="entry name" value="Thioesterase"/>
    <property type="match status" value="1"/>
</dbReference>
<evidence type="ECO:0000256" key="4">
    <source>
        <dbReference type="ARBA" id="ARBA00022553"/>
    </source>
</evidence>
<dbReference type="CDD" id="cd02440">
    <property type="entry name" value="AdoMet_MTases"/>
    <property type="match status" value="1"/>
</dbReference>
<dbReference type="SUPFAM" id="SSF53474">
    <property type="entry name" value="alpha/beta-Hydrolases"/>
    <property type="match status" value="1"/>
</dbReference>
<sequence length="1840" mass="203144">MLQNSKVNVAANQLIIRLHRSGVLLWAENGKLRYRAPQGALDDNELLALKNHKADILHLLENDAAAVKVTPDPASRFDPFPLSDVQSAYLLGRHEAFGYGGVACHIYLELNYPELDPVRVQKVWNQLILRHDMLRAAIDPSGYQQVREEVPGLTVAYTDASTWDNVKVADKLAEIREEMGQRLYDTAGWPLFGISVTKTPVAAVLHFSIELLVADWTSIWLLIAEFEALYADPLCRLPELTLNFRDYLLAERGLRETMAYSRDKDYWLQRLDELPPAPDLPIARANSTGKARFRRRFLQLDTSLWNGFKQQAQKRGVTPTAAVMAAYAAVIERWSRNKKFCLNLTVLNRMPLHPQVNDIVGDFTAVSLLAVDWDAAQSFGERARQMNKQLFADLDHRLFSGVEVLREIARKRGREAALMPLVFTSAIGLFEAAAMNQPQGKVEGQGISQTPQVFIDCQAMDGPFGLRVNWDIREGVFPDGMVDDMFAAFESLVFSLAGNEQAWDAAQNVFLPTWQLREREASNATQTPLAAGLLHSEILEQAAAAPDRTAVIDGESRVTYGELLLRASAVTAKLKELGCRNRDKVAIIMDKSVQQVAAVLGALAAGAIYVPVDTIQPDLRRLTILEKTAVRYVLTCSGTRLNLPEHITVIKVDKLMPHPENILTAEGDPDTPAYIIHTSGSTGQPKGVVITHRAAVNTIKDINRRFAVSRDDRIIGLAQLGFDLSVYDIFGILAAGGTLVYPSADRQTDPSHWAELMAEHEVTIWNSVPALMQMLVSYLHSAPQIKLEKFRLALLSGDWIPLNLPDMLIKRVPSVQVVSLGGATEAAVWSIYHPYQGLQPNWSSIPYGRPLANQGFRVLDTTLRDCPVWVTGELYITGAGLAEGYYGDETATREKFFPHPVDGQWLYRTGDTGRYTPGGEIEFLGREDTQVKIKGHRIELGEIEAVLQKHPAVAAAGVVVDGSNQDRALLGVVETAFRSGREIVKDQEQFAGLISGISEQAGFLTAELTKDVVEAAYAKLDRAILHSMLYALNGLGLFTGPEKYSVEDILKNEGIQPKYHWLVRRWLAKLTEKGYLLEPAAGHFSCPKRPAAESVNQYWEEAETAWVKELGSPGFAAYLRSNGENLLGLLSGQQDPVALLYPQGRLDYVEALYSGNIMVNYLNHCICTLLERIAASQPGKTLRILEVGAGTGATSAKVLSRMEGMNVEYLFTDVTASFIPRAKARFERIAGVRFGVFDVDKDYREQGLAPNSFDVVLAAGVLENARDIPFTMGSLKDLICPGGWLVFTEPTEEHAWILASQAFMMTQPADRLRLEHSYLNKNEWLQVLKESGDEPILSLPAAEHKLSALGLHLFAKRMKQDRVPLRAAELVDYIARHLPAHMLPTHLQVVDALPLTGNGKVDRRVLATWRPKPITEVIAAQAGETAADDLEVKLSRLWSEALGIPAIGRKQNFYEQGADSLIMAQVAGKIREILAGESPESDIPFDALLRQMLNYPTVAELAEFIQSQTGEKAEHAVLASPELPDQVAGNAVLTSYGGGATGPLRVVFHAALGTMNCFRLLLGHFDRQTIGPVIGITVKDAQKYCALAPDRLVETVADNYAGELLKTGHKEMQLVGYCLGGLFAVEVARRLLESGIRLTDMVLVDSHPVLFDVQDDLVIEALFVPNLHISLAQAGFGEATQDEFILGFKSIIERTGNYVPAGAACAIAGDNGLTKVGDIFRKMASFSQRERFTAYVNAMARFTGEQMPADMAEGLFAAYRQSFLGSYFKPRPYMGDIRYLRATGSSGFMPGAHEMTLEFWREICLGDLTVTDIGGNHFSCVEEEPYATDLARLIALPLVK</sequence>
<dbReference type="GO" id="GO:0016874">
    <property type="term" value="F:ligase activity"/>
    <property type="evidence" value="ECO:0007669"/>
    <property type="project" value="UniProtKB-KW"/>
</dbReference>
<dbReference type="InterPro" id="IPR029063">
    <property type="entry name" value="SAM-dependent_MTases_sf"/>
</dbReference>
<comment type="cofactor">
    <cofactor evidence="1">
        <name>pantetheine 4'-phosphate</name>
        <dbReference type="ChEBI" id="CHEBI:47942"/>
    </cofactor>
</comment>
<dbReference type="Gene3D" id="3.30.300.30">
    <property type="match status" value="2"/>
</dbReference>
<dbReference type="Gene3D" id="3.40.50.12780">
    <property type="entry name" value="N-terminal domain of ligase-like"/>
    <property type="match status" value="1"/>
</dbReference>
<reference evidence="7" key="1">
    <citation type="submission" date="2016-08" db="EMBL/GenBank/DDBJ databases">
        <authorList>
            <person name="Seilhamer J.J."/>
        </authorList>
    </citation>
    <scope>NUCLEOTIDE SEQUENCE</scope>
    <source>
        <strain evidence="7">86</strain>
    </source>
</reference>
<dbReference type="Gene3D" id="3.30.559.30">
    <property type="entry name" value="Nonribosomal peptide synthetase, condensation domain"/>
    <property type="match status" value="1"/>
</dbReference>
<dbReference type="FunFam" id="3.30.559.30:FF:000006">
    <property type="entry name" value="Yersiniabactin polyketide/non-ribosomal peptide synthetase"/>
    <property type="match status" value="1"/>
</dbReference>
<comment type="pathway">
    <text evidence="2">Siderophore biosynthesis.</text>
</comment>
<evidence type="ECO:0000313" key="7">
    <source>
        <dbReference type="EMBL" id="SCM81454.1"/>
    </source>
</evidence>
<dbReference type="InterPro" id="IPR029058">
    <property type="entry name" value="AB_hydrolase_fold"/>
</dbReference>
<dbReference type="CDD" id="cd19535">
    <property type="entry name" value="Cyc_NRPS"/>
    <property type="match status" value="1"/>
</dbReference>
<dbReference type="InterPro" id="IPR041464">
    <property type="entry name" value="TubC_N"/>
</dbReference>
<dbReference type="PROSITE" id="PS50075">
    <property type="entry name" value="CARRIER"/>
    <property type="match status" value="1"/>
</dbReference>
<proteinExistence type="predicted"/>
<dbReference type="Pfam" id="PF00668">
    <property type="entry name" value="Condensation"/>
    <property type="match status" value="1"/>
</dbReference>
<accession>A0A212LV02</accession>
<gene>
    <name evidence="7" type="primary">irp</name>
    <name evidence="7" type="ORF">KL86SPO_31633</name>
</gene>
<dbReference type="GO" id="GO:0009403">
    <property type="term" value="P:toxin biosynthetic process"/>
    <property type="evidence" value="ECO:0007669"/>
    <property type="project" value="UniProtKB-ARBA"/>
</dbReference>
<keyword evidence="5" id="KW-0436">Ligase</keyword>
<dbReference type="InterPro" id="IPR001031">
    <property type="entry name" value="Thioesterase"/>
</dbReference>
<dbReference type="Pfam" id="PF18563">
    <property type="entry name" value="TubC_N"/>
    <property type="match status" value="1"/>
</dbReference>
<dbReference type="Gene3D" id="1.10.10.1830">
    <property type="entry name" value="Non-ribosomal peptide synthase, adenylation domain"/>
    <property type="match status" value="1"/>
</dbReference>